<dbReference type="Gene3D" id="2.30.320.10">
    <property type="entry name" value="YwqG-like"/>
    <property type="match status" value="1"/>
</dbReference>
<dbReference type="EMBL" id="QQOH01000002">
    <property type="protein sequence ID" value="RDE22497.1"/>
    <property type="molecule type" value="Genomic_DNA"/>
</dbReference>
<keyword evidence="2" id="KW-1185">Reference proteome</keyword>
<dbReference type="InterPro" id="IPR035948">
    <property type="entry name" value="YwqG-like_sf"/>
</dbReference>
<sequence>MNSFILFVLVAITIFVLARILKPKPKTEEERALIEEGVLSIKEKLSEHVLESIKISPCSSPPANQFSSKFGGYPAWPSGRDYPRDKRDIPLKLLAQINLQELPENNILPSIGILQFFIADNSSWGLEFESKKRTIDQIIADSLGYRVVFHADIFEEVLDIENELGAIDYSGFPFEGECSLEFELEHVLCSPCDYRFEKIIGNLDNFDDDVIDAAFELVDSGDCRVGGYATFTQDDPRTLKPDEKWLLLFQMDSVSKNGFDIMWGDAGVANFFIQPEDLAKLDFSKIWFNWDCC</sequence>
<organism evidence="1 2">
    <name type="scientific">Motiliproteus coralliicola</name>
    <dbReference type="NCBI Taxonomy" id="2283196"/>
    <lineage>
        <taxon>Bacteria</taxon>
        <taxon>Pseudomonadati</taxon>
        <taxon>Pseudomonadota</taxon>
        <taxon>Gammaproteobacteria</taxon>
        <taxon>Oceanospirillales</taxon>
        <taxon>Oceanospirillaceae</taxon>
        <taxon>Motiliproteus</taxon>
    </lineage>
</organism>
<dbReference type="AlphaFoldDB" id="A0A369WLH5"/>
<dbReference type="PANTHER" id="PTHR36436:SF6">
    <property type="entry name" value="SLL5081 PROTEIN"/>
    <property type="match status" value="1"/>
</dbReference>
<evidence type="ECO:0000313" key="1">
    <source>
        <dbReference type="EMBL" id="RDE22497.1"/>
    </source>
</evidence>
<proteinExistence type="predicted"/>
<protein>
    <submittedName>
        <fullName evidence="1">DUF1963 domain-containing protein</fullName>
    </submittedName>
</protein>
<dbReference type="InterPro" id="IPR015315">
    <property type="entry name" value="DUF1963"/>
</dbReference>
<name>A0A369WLH5_9GAMM</name>
<dbReference type="Proteomes" id="UP000253769">
    <property type="component" value="Unassembled WGS sequence"/>
</dbReference>
<gene>
    <name evidence="1" type="ORF">DV711_07810</name>
</gene>
<dbReference type="OrthoDB" id="4929513at2"/>
<dbReference type="PANTHER" id="PTHR36436">
    <property type="entry name" value="SLL5081 PROTEIN"/>
    <property type="match status" value="1"/>
</dbReference>
<reference evidence="1 2" key="1">
    <citation type="submission" date="2018-07" db="EMBL/GenBank/DDBJ databases">
        <title>Motiliproteus coralliicola sp. nov., a bacterium isolated from Coral.</title>
        <authorList>
            <person name="Wang G."/>
        </authorList>
    </citation>
    <scope>NUCLEOTIDE SEQUENCE [LARGE SCALE GENOMIC DNA]</scope>
    <source>
        <strain evidence="1 2">C34</strain>
    </source>
</reference>
<dbReference type="SUPFAM" id="SSF103032">
    <property type="entry name" value="Hypothetical protein YwqG"/>
    <property type="match status" value="1"/>
</dbReference>
<dbReference type="RefSeq" id="WP_114695124.1">
    <property type="nucleotide sequence ID" value="NZ_QQOH01000002.1"/>
</dbReference>
<evidence type="ECO:0000313" key="2">
    <source>
        <dbReference type="Proteomes" id="UP000253769"/>
    </source>
</evidence>
<dbReference type="Pfam" id="PF09234">
    <property type="entry name" value="DUF1963"/>
    <property type="match status" value="1"/>
</dbReference>
<accession>A0A369WLH5</accession>
<comment type="caution">
    <text evidence="1">The sequence shown here is derived from an EMBL/GenBank/DDBJ whole genome shotgun (WGS) entry which is preliminary data.</text>
</comment>